<feature type="region of interest" description="Disordered" evidence="1">
    <location>
        <begin position="15"/>
        <end position="44"/>
    </location>
</feature>
<comment type="caution">
    <text evidence="2">The sequence shown here is derived from an EMBL/GenBank/DDBJ whole genome shotgun (WGS) entry which is preliminary data.</text>
</comment>
<dbReference type="OrthoDB" id="412647at2759"/>
<organism evidence="2 3">
    <name type="scientific">Bugula neritina</name>
    <name type="common">Brown bryozoan</name>
    <name type="synonym">Sertularia neritina</name>
    <dbReference type="NCBI Taxonomy" id="10212"/>
    <lineage>
        <taxon>Eukaryota</taxon>
        <taxon>Metazoa</taxon>
        <taxon>Spiralia</taxon>
        <taxon>Lophotrochozoa</taxon>
        <taxon>Bryozoa</taxon>
        <taxon>Gymnolaemata</taxon>
        <taxon>Cheilostomatida</taxon>
        <taxon>Flustrina</taxon>
        <taxon>Buguloidea</taxon>
        <taxon>Bugulidae</taxon>
        <taxon>Bugula</taxon>
    </lineage>
</organism>
<dbReference type="Gene3D" id="3.40.50.720">
    <property type="entry name" value="NAD(P)-binding Rossmann-like Domain"/>
    <property type="match status" value="1"/>
</dbReference>
<evidence type="ECO:0000256" key="1">
    <source>
        <dbReference type="SAM" id="MobiDB-lite"/>
    </source>
</evidence>
<proteinExistence type="predicted"/>
<dbReference type="AlphaFoldDB" id="A0A7J7JAM0"/>
<sequence length="185" mass="20681">MHQIVSYHENLQEIKVSKSDTSNGPTAAKQRRLNSSNSKPETETVTVKNTSHFESFKSTLSVDWSTLTPKQLKKTSHIYFITRSLLEFSTKSGHKPKMGDIDKLLAQCTETMTNLKLDPSLLLDKFTPSMACTPEMSPAVSQKDAPHNNYFLFNPENNAGIVETIHSKAFLPPAKKSTVVEELIL</sequence>
<reference evidence="2" key="1">
    <citation type="submission" date="2020-06" db="EMBL/GenBank/DDBJ databases">
        <title>Draft genome of Bugula neritina, a colonial animal packing powerful symbionts and potential medicines.</title>
        <authorList>
            <person name="Rayko M."/>
        </authorList>
    </citation>
    <scope>NUCLEOTIDE SEQUENCE [LARGE SCALE GENOMIC DNA]</scope>
    <source>
        <strain evidence="2">Kwan_BN1</strain>
    </source>
</reference>
<evidence type="ECO:0000313" key="3">
    <source>
        <dbReference type="Proteomes" id="UP000593567"/>
    </source>
</evidence>
<dbReference type="EMBL" id="VXIV02002735">
    <property type="protein sequence ID" value="KAF6023289.1"/>
    <property type="molecule type" value="Genomic_DNA"/>
</dbReference>
<gene>
    <name evidence="2" type="ORF">EB796_018399</name>
</gene>
<feature type="compositionally biased region" description="Polar residues" evidence="1">
    <location>
        <begin position="33"/>
        <end position="44"/>
    </location>
</feature>
<evidence type="ECO:0000313" key="2">
    <source>
        <dbReference type="EMBL" id="KAF6023289.1"/>
    </source>
</evidence>
<name>A0A7J7JAM0_BUGNE</name>
<keyword evidence="3" id="KW-1185">Reference proteome</keyword>
<protein>
    <submittedName>
        <fullName evidence="2">Aos1</fullName>
    </submittedName>
</protein>
<accession>A0A7J7JAM0</accession>
<dbReference type="Proteomes" id="UP000593567">
    <property type="component" value="Unassembled WGS sequence"/>
</dbReference>